<dbReference type="AlphaFoldDB" id="A0ABD2B906"/>
<reference evidence="2 3" key="1">
    <citation type="journal article" date="2024" name="Ann. Entomol. Soc. Am.">
        <title>Genomic analyses of the southern and eastern yellowjacket wasps (Hymenoptera: Vespidae) reveal evolutionary signatures of social life.</title>
        <authorList>
            <person name="Catto M.A."/>
            <person name="Caine P.B."/>
            <person name="Orr S.E."/>
            <person name="Hunt B.G."/>
            <person name="Goodisman M.A.D."/>
        </authorList>
    </citation>
    <scope>NUCLEOTIDE SEQUENCE [LARGE SCALE GENOMIC DNA]</scope>
    <source>
        <strain evidence="2">233</strain>
        <tissue evidence="2">Head and thorax</tissue>
    </source>
</reference>
<dbReference type="Proteomes" id="UP001607302">
    <property type="component" value="Unassembled WGS sequence"/>
</dbReference>
<sequence length="76" mass="9099">MIEKRGRRKEELEEEEEEGKKKKKQGKETEEKKEKKVVSQIRRNVDHATVQFEGVLCVIAQGLYIRHNNTTWRFDV</sequence>
<comment type="caution">
    <text evidence="2">The sequence shown here is derived from an EMBL/GenBank/DDBJ whole genome shotgun (WGS) entry which is preliminary data.</text>
</comment>
<evidence type="ECO:0000256" key="1">
    <source>
        <dbReference type="SAM" id="MobiDB-lite"/>
    </source>
</evidence>
<organism evidence="2 3">
    <name type="scientific">Vespula squamosa</name>
    <name type="common">Southern yellow jacket</name>
    <name type="synonym">Wasp</name>
    <dbReference type="NCBI Taxonomy" id="30214"/>
    <lineage>
        <taxon>Eukaryota</taxon>
        <taxon>Metazoa</taxon>
        <taxon>Ecdysozoa</taxon>
        <taxon>Arthropoda</taxon>
        <taxon>Hexapoda</taxon>
        <taxon>Insecta</taxon>
        <taxon>Pterygota</taxon>
        <taxon>Neoptera</taxon>
        <taxon>Endopterygota</taxon>
        <taxon>Hymenoptera</taxon>
        <taxon>Apocrita</taxon>
        <taxon>Aculeata</taxon>
        <taxon>Vespoidea</taxon>
        <taxon>Vespidae</taxon>
        <taxon>Vespinae</taxon>
        <taxon>Vespula</taxon>
    </lineage>
</organism>
<feature type="region of interest" description="Disordered" evidence="1">
    <location>
        <begin position="1"/>
        <end position="36"/>
    </location>
</feature>
<feature type="compositionally biased region" description="Basic and acidic residues" evidence="1">
    <location>
        <begin position="26"/>
        <end position="36"/>
    </location>
</feature>
<feature type="compositionally biased region" description="Basic and acidic residues" evidence="1">
    <location>
        <begin position="1"/>
        <end position="11"/>
    </location>
</feature>
<dbReference type="EMBL" id="JAUDFV010000131">
    <property type="protein sequence ID" value="KAL2729214.1"/>
    <property type="molecule type" value="Genomic_DNA"/>
</dbReference>
<evidence type="ECO:0000313" key="2">
    <source>
        <dbReference type="EMBL" id="KAL2729214.1"/>
    </source>
</evidence>
<keyword evidence="3" id="KW-1185">Reference proteome</keyword>
<accession>A0ABD2B906</accession>
<protein>
    <submittedName>
        <fullName evidence="2">Uncharacterized protein</fullName>
    </submittedName>
</protein>
<gene>
    <name evidence="2" type="ORF">V1478_006003</name>
</gene>
<proteinExistence type="predicted"/>
<evidence type="ECO:0000313" key="3">
    <source>
        <dbReference type="Proteomes" id="UP001607302"/>
    </source>
</evidence>
<name>A0ABD2B906_VESSQ</name>